<dbReference type="GO" id="GO:0016705">
    <property type="term" value="F:oxidoreductase activity, acting on paired donors, with incorporation or reduction of molecular oxygen"/>
    <property type="evidence" value="ECO:0007669"/>
    <property type="project" value="InterPro"/>
</dbReference>
<reference evidence="4" key="1">
    <citation type="submission" date="2016-10" db="EMBL/GenBank/DDBJ databases">
        <authorList>
            <person name="Varghese N."/>
            <person name="Submissions S."/>
        </authorList>
    </citation>
    <scope>NUCLEOTIDE SEQUENCE [LARGE SCALE GENOMIC DNA]</scope>
    <source>
        <strain evidence="4">IBRC-M 10403</strain>
    </source>
</reference>
<name>A0A1G6WML3_9PSEU</name>
<keyword evidence="4" id="KW-1185">Reference proteome</keyword>
<dbReference type="PRINTS" id="PR00385">
    <property type="entry name" value="P450"/>
</dbReference>
<dbReference type="Gene3D" id="1.10.630.10">
    <property type="entry name" value="Cytochrome P450"/>
    <property type="match status" value="1"/>
</dbReference>
<dbReference type="EMBL" id="FMZZ01000015">
    <property type="protein sequence ID" value="SDD67122.1"/>
    <property type="molecule type" value="Genomic_DNA"/>
</dbReference>
<evidence type="ECO:0000313" key="4">
    <source>
        <dbReference type="Proteomes" id="UP000199501"/>
    </source>
</evidence>
<dbReference type="InterPro" id="IPR050121">
    <property type="entry name" value="Cytochrome_P450_monoxygenase"/>
</dbReference>
<organism evidence="3 4">
    <name type="scientific">Actinokineospora iranica</name>
    <dbReference type="NCBI Taxonomy" id="1271860"/>
    <lineage>
        <taxon>Bacteria</taxon>
        <taxon>Bacillati</taxon>
        <taxon>Actinomycetota</taxon>
        <taxon>Actinomycetes</taxon>
        <taxon>Pseudonocardiales</taxon>
        <taxon>Pseudonocardiaceae</taxon>
        <taxon>Actinokineospora</taxon>
    </lineage>
</organism>
<accession>A0A1G6WML3</accession>
<evidence type="ECO:0000256" key="2">
    <source>
        <dbReference type="PIRSR" id="PIRSR602401-1"/>
    </source>
</evidence>
<dbReference type="SUPFAM" id="SSF48264">
    <property type="entry name" value="Cytochrome P450"/>
    <property type="match status" value="1"/>
</dbReference>
<dbReference type="InterPro" id="IPR002401">
    <property type="entry name" value="Cyt_P450_E_grp-I"/>
</dbReference>
<dbReference type="InterPro" id="IPR001128">
    <property type="entry name" value="Cyt_P450"/>
</dbReference>
<keyword evidence="2" id="KW-0349">Heme</keyword>
<dbReference type="GO" id="GO:0004497">
    <property type="term" value="F:monooxygenase activity"/>
    <property type="evidence" value="ECO:0007669"/>
    <property type="project" value="InterPro"/>
</dbReference>
<dbReference type="OrthoDB" id="7376058at2"/>
<keyword evidence="2" id="KW-0408">Iron</keyword>
<dbReference type="PRINTS" id="PR00463">
    <property type="entry name" value="EP450I"/>
</dbReference>
<gene>
    <name evidence="3" type="ORF">SAMN05216174_11588</name>
</gene>
<dbReference type="STRING" id="1271860.SAMN05216174_11588"/>
<dbReference type="PANTHER" id="PTHR24305:SF166">
    <property type="entry name" value="CYTOCHROME P450 12A4, MITOCHONDRIAL-RELATED"/>
    <property type="match status" value="1"/>
</dbReference>
<protein>
    <submittedName>
        <fullName evidence="3">Cytochrome P450</fullName>
    </submittedName>
</protein>
<feature type="binding site" description="axial binding residue" evidence="2">
    <location>
        <position position="390"/>
    </location>
    <ligand>
        <name>heme</name>
        <dbReference type="ChEBI" id="CHEBI:30413"/>
    </ligand>
    <ligandPart>
        <name>Fe</name>
        <dbReference type="ChEBI" id="CHEBI:18248"/>
    </ligandPart>
</feature>
<sequence length="441" mass="49565">MTRLAAARKVVEISRADTLRLVGRVGLPLVAKGLIVRRPRTVGLLARLGTDQWLVTELRRLRERYGPALLVLRLPRRTVAIPLDGHDVERVLRDTPATFSPASREKEGALSHFQPHGVLISEGDDRVDRRRFTERVLDTPHELHRLAYPMNAVIRQECARLLADRTELAWPEFADAWWRIVRRIVLGDGARDDQELISLLHALRSDGNWSYLRPTRNRVRVRFQRRLRAHLDRTEPGSLAGLVASVCAPRTDPLSQVAHWLFAFDAAGMTAARTVALLATHPDVLRRVRDEHAHGEPDEPQPLRVTRAAVLETLRLWPTTPAILRDSTVDTDWSATPLPRGTTFVVLAPYFHRDEQTLDYANTFTPDAWLDGRAASTPTLLPFSAGPATCPGRNLVLHVIATTVATMVADTGFTVVSRQRLTPLPATLDPFHLRFTTTPHR</sequence>
<dbReference type="GO" id="GO:0020037">
    <property type="term" value="F:heme binding"/>
    <property type="evidence" value="ECO:0007669"/>
    <property type="project" value="InterPro"/>
</dbReference>
<dbReference type="AlphaFoldDB" id="A0A1G6WML3"/>
<dbReference type="PANTHER" id="PTHR24305">
    <property type="entry name" value="CYTOCHROME P450"/>
    <property type="match status" value="1"/>
</dbReference>
<dbReference type="GO" id="GO:0005506">
    <property type="term" value="F:iron ion binding"/>
    <property type="evidence" value="ECO:0007669"/>
    <property type="project" value="InterPro"/>
</dbReference>
<proteinExistence type="inferred from homology"/>
<evidence type="ECO:0000313" key="3">
    <source>
        <dbReference type="EMBL" id="SDD67122.1"/>
    </source>
</evidence>
<comment type="cofactor">
    <cofactor evidence="2">
        <name>heme</name>
        <dbReference type="ChEBI" id="CHEBI:30413"/>
    </cofactor>
</comment>
<comment type="similarity">
    <text evidence="1">Belongs to the cytochrome P450 family.</text>
</comment>
<evidence type="ECO:0000256" key="1">
    <source>
        <dbReference type="ARBA" id="ARBA00010617"/>
    </source>
</evidence>
<dbReference type="Pfam" id="PF00067">
    <property type="entry name" value="p450"/>
    <property type="match status" value="1"/>
</dbReference>
<keyword evidence="2" id="KW-0479">Metal-binding</keyword>
<dbReference type="InterPro" id="IPR036396">
    <property type="entry name" value="Cyt_P450_sf"/>
</dbReference>
<dbReference type="Proteomes" id="UP000199501">
    <property type="component" value="Unassembled WGS sequence"/>
</dbReference>
<dbReference type="RefSeq" id="WP_091455595.1">
    <property type="nucleotide sequence ID" value="NZ_FMZZ01000015.1"/>
</dbReference>